<dbReference type="SUPFAM" id="SSF53649">
    <property type="entry name" value="Alkaline phosphatase-like"/>
    <property type="match status" value="1"/>
</dbReference>
<evidence type="ECO:0000256" key="1">
    <source>
        <dbReference type="SAM" id="MobiDB-lite"/>
    </source>
</evidence>
<protein>
    <recommendedName>
        <fullName evidence="4">Sulfatase N-terminal domain-containing protein</fullName>
    </recommendedName>
</protein>
<reference evidence="2 3" key="1">
    <citation type="submission" date="2021-03" db="EMBL/GenBank/DDBJ databases">
        <title>Genomic Encyclopedia of Type Strains, Phase IV (KMG-IV): sequencing the most valuable type-strain genomes for metagenomic binning, comparative biology and taxonomic classification.</title>
        <authorList>
            <person name="Goeker M."/>
        </authorList>
    </citation>
    <scope>NUCLEOTIDE SEQUENCE [LARGE SCALE GENOMIC DNA]</scope>
    <source>
        <strain evidence="2 3">DSM 12287</strain>
    </source>
</reference>
<gene>
    <name evidence="2" type="ORF">J2744_002556</name>
</gene>
<dbReference type="AlphaFoldDB" id="A0A8J7UN80"/>
<dbReference type="EMBL" id="JAGGKE010000012">
    <property type="protein sequence ID" value="MBP1902854.1"/>
    <property type="molecule type" value="Genomic_DNA"/>
</dbReference>
<dbReference type="Gene3D" id="3.40.720.10">
    <property type="entry name" value="Alkaline Phosphatase, subunit A"/>
    <property type="match status" value="1"/>
</dbReference>
<organism evidence="2 3">
    <name type="scientific">Halorubrum trapanicum</name>
    <dbReference type="NCBI Taxonomy" id="29284"/>
    <lineage>
        <taxon>Archaea</taxon>
        <taxon>Methanobacteriati</taxon>
        <taxon>Methanobacteriota</taxon>
        <taxon>Stenosarchaea group</taxon>
        <taxon>Halobacteria</taxon>
        <taxon>Halobacteriales</taxon>
        <taxon>Haloferacaceae</taxon>
        <taxon>Halorubrum</taxon>
    </lineage>
</organism>
<evidence type="ECO:0008006" key="4">
    <source>
        <dbReference type="Google" id="ProtNLM"/>
    </source>
</evidence>
<accession>A0A8J7UN80</accession>
<sequence>MSWVIDGAKALYASTTAVAQSHVRWGRNIYEDDWDLLVILDACRVDALQEVQDEYDFIEEIETRWSRGSTSKEWMENTFVEQYRDEVELTAYVTPNPFSSHLKDTVGKRVAYTWTEDTRFENSKFLSGLVRGDLLTADDFGEFVDLWGMVDDDDISQLHPEKVTDCAIRTGRRTDCERQIVHYMQPHRPYLATSEDVPWKERPFGYLRDGGDFDNVWTAYVDNLRLVLDYVETLLENVDAETVVITSDHGELFGEWGLYSHEVGFPHPAIRKVPWTETSATDTGNYEPEPVRSETEASDEELEDRLEALGYR</sequence>
<evidence type="ECO:0000313" key="2">
    <source>
        <dbReference type="EMBL" id="MBP1902854.1"/>
    </source>
</evidence>
<keyword evidence="3" id="KW-1185">Reference proteome</keyword>
<comment type="caution">
    <text evidence="2">The sequence shown here is derived from an EMBL/GenBank/DDBJ whole genome shotgun (WGS) entry which is preliminary data.</text>
</comment>
<evidence type="ECO:0000313" key="3">
    <source>
        <dbReference type="Proteomes" id="UP000770586"/>
    </source>
</evidence>
<dbReference type="Proteomes" id="UP000770586">
    <property type="component" value="Unassembled WGS sequence"/>
</dbReference>
<proteinExistence type="predicted"/>
<name>A0A8J7UN80_9EURY</name>
<dbReference type="InterPro" id="IPR017850">
    <property type="entry name" value="Alkaline_phosphatase_core_sf"/>
</dbReference>
<feature type="region of interest" description="Disordered" evidence="1">
    <location>
        <begin position="276"/>
        <end position="312"/>
    </location>
</feature>
<dbReference type="RefSeq" id="WP_245203363.1">
    <property type="nucleotide sequence ID" value="NZ_BAAADX010000009.1"/>
</dbReference>